<accession>A0A9W9N3S6</accession>
<protein>
    <submittedName>
        <fullName evidence="1">Uncharacterized protein</fullName>
    </submittedName>
</protein>
<dbReference type="OrthoDB" id="5399817at2759"/>
<dbReference type="AlphaFoldDB" id="A0A9W9N3S6"/>
<evidence type="ECO:0000313" key="2">
    <source>
        <dbReference type="Proteomes" id="UP001150904"/>
    </source>
</evidence>
<reference evidence="1" key="2">
    <citation type="journal article" date="2023" name="IMA Fungus">
        <title>Comparative genomic study of the Penicillium genus elucidates a diverse pangenome and 15 lateral gene transfer events.</title>
        <authorList>
            <person name="Petersen C."/>
            <person name="Sorensen T."/>
            <person name="Nielsen M.R."/>
            <person name="Sondergaard T.E."/>
            <person name="Sorensen J.L."/>
            <person name="Fitzpatrick D.A."/>
            <person name="Frisvad J.C."/>
            <person name="Nielsen K.L."/>
        </authorList>
    </citation>
    <scope>NUCLEOTIDE SEQUENCE</scope>
    <source>
        <strain evidence="1">IBT 15544</strain>
    </source>
</reference>
<dbReference type="EMBL" id="JAPQKR010000008">
    <property type="protein sequence ID" value="KAJ5212667.1"/>
    <property type="molecule type" value="Genomic_DNA"/>
</dbReference>
<comment type="caution">
    <text evidence="1">The sequence shown here is derived from an EMBL/GenBank/DDBJ whole genome shotgun (WGS) entry which is preliminary data.</text>
</comment>
<keyword evidence="2" id="KW-1185">Reference proteome</keyword>
<dbReference type="RefSeq" id="XP_058310837.1">
    <property type="nucleotide sequence ID" value="XM_058451375.1"/>
</dbReference>
<sequence length="102" mass="11080">MPSLSLLTVTGYGSFLVAIKHAFQHLDQFQALQNIAFTCSTVGWYQGSAYLVLTEEPLNRSMVAAIVAIAWGSSFRYLRRGRNDEGIVTAAAGVVQAWAALN</sequence>
<dbReference type="GeneID" id="83178676"/>
<gene>
    <name evidence="1" type="ORF">N7498_004313</name>
</gene>
<proteinExistence type="predicted"/>
<organism evidence="1 2">
    <name type="scientific">Penicillium cinerascens</name>
    <dbReference type="NCBI Taxonomy" id="70096"/>
    <lineage>
        <taxon>Eukaryota</taxon>
        <taxon>Fungi</taxon>
        <taxon>Dikarya</taxon>
        <taxon>Ascomycota</taxon>
        <taxon>Pezizomycotina</taxon>
        <taxon>Eurotiomycetes</taxon>
        <taxon>Eurotiomycetidae</taxon>
        <taxon>Eurotiales</taxon>
        <taxon>Aspergillaceae</taxon>
        <taxon>Penicillium</taxon>
    </lineage>
</organism>
<dbReference type="Proteomes" id="UP001150904">
    <property type="component" value="Unassembled WGS sequence"/>
</dbReference>
<reference evidence="1" key="1">
    <citation type="submission" date="2022-12" db="EMBL/GenBank/DDBJ databases">
        <authorList>
            <person name="Petersen C."/>
        </authorList>
    </citation>
    <scope>NUCLEOTIDE SEQUENCE</scope>
    <source>
        <strain evidence="1">IBT 15544</strain>
    </source>
</reference>
<evidence type="ECO:0000313" key="1">
    <source>
        <dbReference type="EMBL" id="KAJ5212667.1"/>
    </source>
</evidence>
<name>A0A9W9N3S6_9EURO</name>